<dbReference type="InterPro" id="IPR003961">
    <property type="entry name" value="FN3_dom"/>
</dbReference>
<dbReference type="SUPFAM" id="SSF49265">
    <property type="entry name" value="Fibronectin type III"/>
    <property type="match status" value="1"/>
</dbReference>
<dbReference type="PROSITE" id="PS50853">
    <property type="entry name" value="FN3"/>
    <property type="match status" value="1"/>
</dbReference>
<dbReference type="InterPro" id="IPR013783">
    <property type="entry name" value="Ig-like_fold"/>
</dbReference>
<keyword evidence="3" id="KW-0645">Protease</keyword>
<evidence type="ECO:0000256" key="2">
    <source>
        <dbReference type="ARBA" id="ARBA00022525"/>
    </source>
</evidence>
<dbReference type="SUPFAM" id="SSF53187">
    <property type="entry name" value="Zn-dependent exopeptidases"/>
    <property type="match status" value="1"/>
</dbReference>
<comment type="caution">
    <text evidence="5">The sequence shown here is derived from an EMBL/GenBank/DDBJ whole genome shotgun (WGS) entry which is preliminary data.</text>
</comment>
<dbReference type="Proteomes" id="UP001207918">
    <property type="component" value="Unassembled WGS sequence"/>
</dbReference>
<dbReference type="InterPro" id="IPR036116">
    <property type="entry name" value="FN3_sf"/>
</dbReference>
<evidence type="ECO:0000313" key="6">
    <source>
        <dbReference type="Proteomes" id="UP001207918"/>
    </source>
</evidence>
<dbReference type="InterPro" id="IPR007484">
    <property type="entry name" value="Peptidase_M28"/>
</dbReference>
<keyword evidence="2" id="KW-0964">Secreted</keyword>
<feature type="domain" description="Fibronectin type-III" evidence="4">
    <location>
        <begin position="318"/>
        <end position="406"/>
    </location>
</feature>
<dbReference type="CDD" id="cd00063">
    <property type="entry name" value="FN3"/>
    <property type="match status" value="1"/>
</dbReference>
<evidence type="ECO:0000313" key="5">
    <source>
        <dbReference type="EMBL" id="MCW9708304.1"/>
    </source>
</evidence>
<evidence type="ECO:0000256" key="1">
    <source>
        <dbReference type="ARBA" id="ARBA00004613"/>
    </source>
</evidence>
<comment type="subcellular location">
    <subcellularLocation>
        <location evidence="1">Secreted</location>
    </subcellularLocation>
</comment>
<dbReference type="PANTHER" id="PTHR12147">
    <property type="entry name" value="METALLOPEPTIDASE M28 FAMILY MEMBER"/>
    <property type="match status" value="1"/>
</dbReference>
<sequence length="406" mass="45888">MAGFHTRHTMSDTVSDTMGIGAARRWIYKQFQKYREASGNRLQVSYDRYVENGNRRISEPTEIVNIVAMLPGTQLESKDRMYVVSGHYDSRVSDIMNDTSYAPGANDDASGTAAVMELARVMSAHEFDATIVFMAVAGEEQGLLGASHYAEEAKNQHLNIAAMLTNDIIGNTIKSSDGSVHDDEVRVFAQGIPPEDTLSRYHQMLLYTGGENDTPTRQLGRFIHRVGQKYLPDFNVNVIYRKDRYLRGGDHSAFLDQGYPAVRFSEPHEYYERQHQDVRKEEGIQYGDLPKFVDYPYVAKVTRLNAATLMTLANAPARPKNVGIDVSKLENNSTLLWEANDEPDIKGYEIVWRTTNQPFWEHAQFAGDTTRYTIKGVSKDNYLFGVRSVDQYGNKSPAVYPLPVRE</sequence>
<keyword evidence="3" id="KW-0378">Hydrolase</keyword>
<evidence type="ECO:0000259" key="4">
    <source>
        <dbReference type="PROSITE" id="PS50853"/>
    </source>
</evidence>
<reference evidence="5 6" key="1">
    <citation type="submission" date="2021-03" db="EMBL/GenBank/DDBJ databases">
        <title>Aliifodinibius sp. nov., a new bacterium isolated from saline soil.</title>
        <authorList>
            <person name="Galisteo C."/>
            <person name="De La Haba R."/>
            <person name="Sanchez-Porro C."/>
            <person name="Ventosa A."/>
        </authorList>
    </citation>
    <scope>NUCLEOTIDE SEQUENCE [LARGE SCALE GENOMIC DNA]</scope>
    <source>
        <strain evidence="5 6">1BSP15-2V2</strain>
    </source>
</reference>
<keyword evidence="6" id="KW-1185">Reference proteome</keyword>
<keyword evidence="3" id="KW-0482">Metalloprotease</keyword>
<accession>A0ABT3PR16</accession>
<dbReference type="InterPro" id="IPR045175">
    <property type="entry name" value="M28_fam"/>
</dbReference>
<dbReference type="PANTHER" id="PTHR12147:SF26">
    <property type="entry name" value="PEPTIDASE M28 DOMAIN-CONTAINING PROTEIN"/>
    <property type="match status" value="1"/>
</dbReference>
<dbReference type="EMBL" id="JAGGJA010000011">
    <property type="protein sequence ID" value="MCW9708304.1"/>
    <property type="molecule type" value="Genomic_DNA"/>
</dbReference>
<evidence type="ECO:0000256" key="3">
    <source>
        <dbReference type="ARBA" id="ARBA00023049"/>
    </source>
</evidence>
<dbReference type="Gene3D" id="3.40.630.10">
    <property type="entry name" value="Zn peptidases"/>
    <property type="match status" value="1"/>
</dbReference>
<protein>
    <submittedName>
        <fullName evidence="5">M28 family metallopeptidase</fullName>
    </submittedName>
</protein>
<proteinExistence type="predicted"/>
<organism evidence="5 6">
    <name type="scientific">Fodinibius salsisoli</name>
    <dbReference type="NCBI Taxonomy" id="2820877"/>
    <lineage>
        <taxon>Bacteria</taxon>
        <taxon>Pseudomonadati</taxon>
        <taxon>Balneolota</taxon>
        <taxon>Balneolia</taxon>
        <taxon>Balneolales</taxon>
        <taxon>Balneolaceae</taxon>
        <taxon>Fodinibius</taxon>
    </lineage>
</organism>
<dbReference type="Gene3D" id="2.60.40.10">
    <property type="entry name" value="Immunoglobulins"/>
    <property type="match status" value="1"/>
</dbReference>
<gene>
    <name evidence="5" type="ORF">J6I44_15665</name>
</gene>
<dbReference type="Pfam" id="PF04389">
    <property type="entry name" value="Peptidase_M28"/>
    <property type="match status" value="1"/>
</dbReference>
<name>A0ABT3PR16_9BACT</name>